<keyword evidence="8" id="KW-1185">Reference proteome</keyword>
<evidence type="ECO:0000313" key="7">
    <source>
        <dbReference type="EMBL" id="RMJ03042.1"/>
    </source>
</evidence>
<keyword evidence="2 4" id="KW-0238">DNA-binding</keyword>
<sequence length="170" mass="19468">MVKPTSSGHPPRYITPDGEQALREELQYLWKIKRPEVTQAVREAAAQGDRSENAEYIYGKKQLREIDRRVRFLSKRLDELTVVDRLPEDQTRVYFGAWVTVEDEGGEEQTYRLVGADEFDLTKGYLSINAPLARALIGKYLDDEVSVKTPEGWKNVVITGIRYNSNTSTE</sequence>
<reference evidence="7 8" key="1">
    <citation type="submission" date="2018-08" db="EMBL/GenBank/DDBJ databases">
        <title>Whole Genome Sequence of the Moderate Halophilic Marine Bacterium Marinobacter litoralis Sw-45.</title>
        <authorList>
            <person name="Musa H."/>
        </authorList>
    </citation>
    <scope>NUCLEOTIDE SEQUENCE [LARGE SCALE GENOMIC DNA]</scope>
    <source>
        <strain evidence="7 8">Sw-45</strain>
    </source>
</reference>
<dbReference type="PIRSF" id="PIRSF006092">
    <property type="entry name" value="GreA_GreB"/>
    <property type="match status" value="1"/>
</dbReference>
<dbReference type="EMBL" id="QMDL01000003">
    <property type="protein sequence ID" value="RMJ03042.1"/>
    <property type="molecule type" value="Genomic_DNA"/>
</dbReference>
<proteinExistence type="inferred from homology"/>
<dbReference type="Pfam" id="PF03449">
    <property type="entry name" value="GreA_GreB_N"/>
    <property type="match status" value="1"/>
</dbReference>
<dbReference type="AlphaFoldDB" id="A0A3M2RCN7"/>
<dbReference type="GO" id="GO:0070063">
    <property type="term" value="F:RNA polymerase binding"/>
    <property type="evidence" value="ECO:0007669"/>
    <property type="project" value="InterPro"/>
</dbReference>
<name>A0A3M2RCN7_9GAMM</name>
<dbReference type="InterPro" id="IPR022691">
    <property type="entry name" value="Tscrpt_elong_fac_GreA/B_N"/>
</dbReference>
<dbReference type="InterPro" id="IPR036805">
    <property type="entry name" value="Tscrpt_elong_fac_GreA/B_N_sf"/>
</dbReference>
<dbReference type="InterPro" id="IPR036953">
    <property type="entry name" value="GreA/GreB_C_sf"/>
</dbReference>
<dbReference type="Gene3D" id="3.10.50.30">
    <property type="entry name" value="Transcription elongation factor, GreA/GreB, C-terminal domain"/>
    <property type="match status" value="1"/>
</dbReference>
<evidence type="ECO:0000313" key="8">
    <source>
        <dbReference type="Proteomes" id="UP000265903"/>
    </source>
</evidence>
<dbReference type="GO" id="GO:0032784">
    <property type="term" value="P:regulation of DNA-templated transcription elongation"/>
    <property type="evidence" value="ECO:0007669"/>
    <property type="project" value="UniProtKB-UniRule"/>
</dbReference>
<dbReference type="Gene3D" id="1.10.287.180">
    <property type="entry name" value="Transcription elongation factor, GreA/GreB, N-terminal domain"/>
    <property type="match status" value="1"/>
</dbReference>
<dbReference type="InterPro" id="IPR028624">
    <property type="entry name" value="Tscrpt_elong_fac_GreA/B"/>
</dbReference>
<dbReference type="InterPro" id="IPR001437">
    <property type="entry name" value="Tscrpt_elong_fac_GreA/B_C"/>
</dbReference>
<evidence type="ECO:0000256" key="2">
    <source>
        <dbReference type="ARBA" id="ARBA00023125"/>
    </source>
</evidence>
<dbReference type="FunFam" id="1.10.287.180:FF:000001">
    <property type="entry name" value="Transcription elongation factor GreA"/>
    <property type="match status" value="1"/>
</dbReference>
<dbReference type="GO" id="GO:0003746">
    <property type="term" value="F:translation elongation factor activity"/>
    <property type="evidence" value="ECO:0007669"/>
    <property type="project" value="UniProtKB-KW"/>
</dbReference>
<dbReference type="HAMAP" id="MF_00930">
    <property type="entry name" value="GreB"/>
    <property type="match status" value="1"/>
</dbReference>
<keyword evidence="7" id="KW-0251">Elongation factor</keyword>
<dbReference type="Pfam" id="PF01272">
    <property type="entry name" value="GreA_GreB"/>
    <property type="match status" value="1"/>
</dbReference>
<keyword evidence="3 4" id="KW-0804">Transcription</keyword>
<dbReference type="PANTHER" id="PTHR30437:SF6">
    <property type="entry name" value="TRANSCRIPTION ELONGATION FACTOR GREB"/>
    <property type="match status" value="1"/>
</dbReference>
<accession>A0A3M2RCN7</accession>
<dbReference type="SUPFAM" id="SSF46557">
    <property type="entry name" value="GreA transcript cleavage protein, N-terminal domain"/>
    <property type="match status" value="1"/>
</dbReference>
<dbReference type="PROSITE" id="PS00829">
    <property type="entry name" value="GREAB_1"/>
    <property type="match status" value="1"/>
</dbReference>
<feature type="domain" description="Transcription elongation factor GreA/GreB N-terminal" evidence="6">
    <location>
        <begin position="13"/>
        <end position="82"/>
    </location>
</feature>
<dbReference type="GO" id="GO:0003677">
    <property type="term" value="F:DNA binding"/>
    <property type="evidence" value="ECO:0007669"/>
    <property type="project" value="UniProtKB-UniRule"/>
</dbReference>
<evidence type="ECO:0000259" key="6">
    <source>
        <dbReference type="Pfam" id="PF03449"/>
    </source>
</evidence>
<dbReference type="SUPFAM" id="SSF54534">
    <property type="entry name" value="FKBP-like"/>
    <property type="match status" value="1"/>
</dbReference>
<dbReference type="NCBIfam" id="NF002506">
    <property type="entry name" value="PRK01885.1"/>
    <property type="match status" value="1"/>
</dbReference>
<dbReference type="InterPro" id="IPR023459">
    <property type="entry name" value="Tscrpt_elong_fac_GreA/B_fam"/>
</dbReference>
<dbReference type="InterPro" id="IPR006358">
    <property type="entry name" value="Tscrpt_elong_fac_GreB"/>
</dbReference>
<keyword evidence="7" id="KW-0648">Protein biosynthesis</keyword>
<dbReference type="GO" id="GO:0006354">
    <property type="term" value="P:DNA-templated transcription elongation"/>
    <property type="evidence" value="ECO:0007669"/>
    <property type="project" value="TreeGrafter"/>
</dbReference>
<dbReference type="FunFam" id="3.10.50.30:FF:000001">
    <property type="entry name" value="Transcription elongation factor GreA"/>
    <property type="match status" value="1"/>
</dbReference>
<evidence type="ECO:0000256" key="3">
    <source>
        <dbReference type="ARBA" id="ARBA00023163"/>
    </source>
</evidence>
<protein>
    <recommendedName>
        <fullName evidence="4">Transcription elongation factor GreB</fullName>
    </recommendedName>
    <alternativeName>
        <fullName evidence="4">Transcript cleavage factor GreB</fullName>
    </alternativeName>
</protein>
<gene>
    <name evidence="4 7" type="primary">greB</name>
    <name evidence="7" type="ORF">DOQ08_02507</name>
</gene>
<comment type="caution">
    <text evidence="7">The sequence shown here is derived from an EMBL/GenBank/DDBJ whole genome shotgun (WGS) entry which is preliminary data.</text>
</comment>
<evidence type="ECO:0000256" key="1">
    <source>
        <dbReference type="ARBA" id="ARBA00023015"/>
    </source>
</evidence>
<evidence type="ECO:0000256" key="4">
    <source>
        <dbReference type="HAMAP-Rule" id="MF_00930"/>
    </source>
</evidence>
<dbReference type="NCBIfam" id="TIGR01461">
    <property type="entry name" value="greB"/>
    <property type="match status" value="1"/>
</dbReference>
<comment type="function">
    <text evidence="4">Necessary for efficient RNA polymerase transcription elongation past template-encoded arresting sites. The arresting sites in DNA have the property of trapping a certain fraction of elongating RNA polymerases that pass through, resulting in locked ternary complexes. Cleavage of the nascent transcript by cleavage factors such as GreA or GreB allows the resumption of elongation from the new 3'terminus. GreB releases sequences of up to 9 nucleotides in length.</text>
</comment>
<comment type="similarity">
    <text evidence="4">Belongs to the GreA/GreB family. GreB subfamily.</text>
</comment>
<dbReference type="HAMAP" id="MF_00105">
    <property type="entry name" value="GreA_GreB"/>
    <property type="match status" value="1"/>
</dbReference>
<organism evidence="7 8">
    <name type="scientific">Marinobacter litoralis</name>
    <dbReference type="NCBI Taxonomy" id="187981"/>
    <lineage>
        <taxon>Bacteria</taxon>
        <taxon>Pseudomonadati</taxon>
        <taxon>Pseudomonadota</taxon>
        <taxon>Gammaproteobacteria</taxon>
        <taxon>Pseudomonadales</taxon>
        <taxon>Marinobacteraceae</taxon>
        <taxon>Marinobacter</taxon>
    </lineage>
</organism>
<dbReference type="RefSeq" id="WP_114335277.1">
    <property type="nucleotide sequence ID" value="NZ_QMDL01000003.1"/>
</dbReference>
<dbReference type="PANTHER" id="PTHR30437">
    <property type="entry name" value="TRANSCRIPTION ELONGATION FACTOR GREA"/>
    <property type="match status" value="1"/>
</dbReference>
<dbReference type="InterPro" id="IPR018151">
    <property type="entry name" value="TF_GreA/GreB_CS"/>
</dbReference>
<keyword evidence="1 4" id="KW-0805">Transcription regulation</keyword>
<dbReference type="Proteomes" id="UP000265903">
    <property type="component" value="Unassembled WGS sequence"/>
</dbReference>
<feature type="domain" description="Transcription elongation factor GreA/GreB C-terminal" evidence="5">
    <location>
        <begin position="90"/>
        <end position="163"/>
    </location>
</feature>
<dbReference type="OrthoDB" id="5511940at2"/>
<evidence type="ECO:0000259" key="5">
    <source>
        <dbReference type="Pfam" id="PF01272"/>
    </source>
</evidence>